<dbReference type="VEuPathDB" id="FungiDB:H310_13778"/>
<reference evidence="8 9" key="2">
    <citation type="submission" date="2018-08" db="EMBL/GenBank/DDBJ databases">
        <title>Aphanomyces genome sequencing and annotation.</title>
        <authorList>
            <person name="Minardi D."/>
            <person name="Oidtmann B."/>
            <person name="Van Der Giezen M."/>
            <person name="Studholme D.J."/>
        </authorList>
    </citation>
    <scope>NUCLEOTIDE SEQUENCE [LARGE SCALE GENOMIC DNA]</scope>
    <source>
        <strain evidence="8 9">NJM0002</strain>
    </source>
</reference>
<dbReference type="GeneID" id="20090828"/>
<evidence type="ECO:0000256" key="2">
    <source>
        <dbReference type="ARBA" id="ARBA00005677"/>
    </source>
</evidence>
<comment type="similarity">
    <text evidence="2">Belongs to the mitochondrion-specific ribosomal protein mL49 family.</text>
</comment>
<evidence type="ECO:0000313" key="9">
    <source>
        <dbReference type="Proteomes" id="UP000285060"/>
    </source>
</evidence>
<dbReference type="Gene3D" id="3.30.780.10">
    <property type="entry name" value="SUI1-like domain"/>
    <property type="match status" value="1"/>
</dbReference>
<dbReference type="GO" id="GO:0006412">
    <property type="term" value="P:translation"/>
    <property type="evidence" value="ECO:0007669"/>
    <property type="project" value="InterPro"/>
</dbReference>
<evidence type="ECO:0000256" key="1">
    <source>
        <dbReference type="ARBA" id="ARBA00004173"/>
    </source>
</evidence>
<evidence type="ECO:0000313" key="7">
    <source>
        <dbReference type="EMBL" id="ETV91709.1"/>
    </source>
</evidence>
<reference evidence="7" key="1">
    <citation type="submission" date="2013-12" db="EMBL/GenBank/DDBJ databases">
        <title>The Genome Sequence of Aphanomyces invadans NJM9701.</title>
        <authorList>
            <consortium name="The Broad Institute Genomics Platform"/>
            <person name="Russ C."/>
            <person name="Tyler B."/>
            <person name="van West P."/>
            <person name="Dieguez-Uribeondo J."/>
            <person name="Young S.K."/>
            <person name="Zeng Q."/>
            <person name="Gargeya S."/>
            <person name="Fitzgerald M."/>
            <person name="Abouelleil A."/>
            <person name="Alvarado L."/>
            <person name="Chapman S.B."/>
            <person name="Gainer-Dewar J."/>
            <person name="Goldberg J."/>
            <person name="Griggs A."/>
            <person name="Gujja S."/>
            <person name="Hansen M."/>
            <person name="Howarth C."/>
            <person name="Imamovic A."/>
            <person name="Ireland A."/>
            <person name="Larimer J."/>
            <person name="McCowan C."/>
            <person name="Murphy C."/>
            <person name="Pearson M."/>
            <person name="Poon T.W."/>
            <person name="Priest M."/>
            <person name="Roberts A."/>
            <person name="Saif S."/>
            <person name="Shea T."/>
            <person name="Sykes S."/>
            <person name="Wortman J."/>
            <person name="Nusbaum C."/>
            <person name="Birren B."/>
        </authorList>
    </citation>
    <scope>NUCLEOTIDE SEQUENCE [LARGE SCALE GENOMIC DNA]</scope>
    <source>
        <strain evidence="7">NJM9701</strain>
    </source>
</reference>
<evidence type="ECO:0000256" key="4">
    <source>
        <dbReference type="ARBA" id="ARBA00023128"/>
    </source>
</evidence>
<proteinExistence type="inferred from homology"/>
<sequence length="160" mass="17863">MFATGRSFVISIAAPLRVASNRQINRKLKHPATLRKIARKEAENPVECVLPPLKYQPTYVPEKVSFNGWSPARAEGPLEGLPFHVKRTATGLQLPVYRDYRNGRTRVITIVRRFHGDEAALQQELSTVCQGKAVVSRPGRLEVVGDYSAAIKQYFTGLGF</sequence>
<dbReference type="InterPro" id="IPR007740">
    <property type="entry name" value="Ribosomal_mL49"/>
</dbReference>
<keyword evidence="9" id="KW-1185">Reference proteome</keyword>
<dbReference type="RefSeq" id="XP_008879635.1">
    <property type="nucleotide sequence ID" value="XM_008881413.1"/>
</dbReference>
<dbReference type="GO" id="GO:0005762">
    <property type="term" value="C:mitochondrial large ribosomal subunit"/>
    <property type="evidence" value="ECO:0007669"/>
    <property type="project" value="TreeGrafter"/>
</dbReference>
<evidence type="ECO:0000256" key="5">
    <source>
        <dbReference type="ARBA" id="ARBA00023274"/>
    </source>
</evidence>
<dbReference type="eggNOG" id="ENOG502RYXJ">
    <property type="taxonomic scope" value="Eukaryota"/>
</dbReference>
<organism evidence="7">
    <name type="scientific">Aphanomyces invadans</name>
    <dbReference type="NCBI Taxonomy" id="157072"/>
    <lineage>
        <taxon>Eukaryota</taxon>
        <taxon>Sar</taxon>
        <taxon>Stramenopiles</taxon>
        <taxon>Oomycota</taxon>
        <taxon>Saprolegniomycetes</taxon>
        <taxon>Saprolegniales</taxon>
        <taxon>Verrucalvaceae</taxon>
        <taxon>Aphanomyces</taxon>
    </lineage>
</organism>
<dbReference type="Proteomes" id="UP000285060">
    <property type="component" value="Unassembled WGS sequence"/>
</dbReference>
<evidence type="ECO:0000313" key="8">
    <source>
        <dbReference type="EMBL" id="RHY26834.1"/>
    </source>
</evidence>
<dbReference type="EMBL" id="KI914007">
    <property type="protein sequence ID" value="ETV91709.1"/>
    <property type="molecule type" value="Genomic_DNA"/>
</dbReference>
<dbReference type="PANTHER" id="PTHR13477">
    <property type="entry name" value="MITOCHONDRIAL 39S RIBOSOMAL PROTEIN L49"/>
    <property type="match status" value="1"/>
</dbReference>
<dbReference type="AlphaFoldDB" id="A0A024TCH1"/>
<dbReference type="OrthoDB" id="19439at2759"/>
<dbReference type="GO" id="GO:0003735">
    <property type="term" value="F:structural constituent of ribosome"/>
    <property type="evidence" value="ECO:0007669"/>
    <property type="project" value="InterPro"/>
</dbReference>
<name>A0A024TCH1_9STRA</name>
<dbReference type="STRING" id="157072.A0A024TCH1"/>
<evidence type="ECO:0000256" key="6">
    <source>
        <dbReference type="ARBA" id="ARBA00035191"/>
    </source>
</evidence>
<protein>
    <recommendedName>
        <fullName evidence="6">Large ribosomal subunit protein mL49</fullName>
    </recommendedName>
</protein>
<dbReference type="Pfam" id="PF05046">
    <property type="entry name" value="Img2"/>
    <property type="match status" value="1"/>
</dbReference>
<dbReference type="PANTHER" id="PTHR13477:SF0">
    <property type="entry name" value="LARGE RIBOSOMAL SUBUNIT PROTEIN ML49"/>
    <property type="match status" value="1"/>
</dbReference>
<evidence type="ECO:0000256" key="3">
    <source>
        <dbReference type="ARBA" id="ARBA00022980"/>
    </source>
</evidence>
<gene>
    <name evidence="8" type="ORF">DYB32_007245</name>
    <name evidence="7" type="ORF">H310_13778</name>
</gene>
<keyword evidence="4" id="KW-0496">Mitochondrion</keyword>
<accession>A0A024TCH1</accession>
<keyword evidence="5" id="KW-0687">Ribonucleoprotein</keyword>
<keyword evidence="3" id="KW-0689">Ribosomal protein</keyword>
<comment type="subcellular location">
    <subcellularLocation>
        <location evidence="1">Mitochondrion</location>
    </subcellularLocation>
</comment>
<dbReference type="EMBL" id="QUSY01000901">
    <property type="protein sequence ID" value="RHY26834.1"/>
    <property type="molecule type" value="Genomic_DNA"/>
</dbReference>